<dbReference type="Gene3D" id="4.10.860.120">
    <property type="entry name" value="RNA polymerase II, clamp domain"/>
    <property type="match status" value="1"/>
</dbReference>
<dbReference type="Gene3D" id="1.10.1790.20">
    <property type="match status" value="1"/>
</dbReference>
<dbReference type="Proteomes" id="UP001501436">
    <property type="component" value="Unassembled WGS sequence"/>
</dbReference>
<dbReference type="EMBL" id="BAABJI010000001">
    <property type="protein sequence ID" value="GAA4903410.1"/>
    <property type="molecule type" value="Genomic_DNA"/>
</dbReference>
<keyword evidence="7" id="KW-0862">Zinc</keyword>
<evidence type="ECO:0000256" key="7">
    <source>
        <dbReference type="HAMAP-Rule" id="MF_01322"/>
    </source>
</evidence>
<comment type="similarity">
    <text evidence="7 8">Belongs to the RNA polymerase beta' chain family.</text>
</comment>
<dbReference type="InterPro" id="IPR044893">
    <property type="entry name" value="RNA_pol_Rpb1_clamp_domain"/>
</dbReference>
<feature type="binding site" evidence="7">
    <location>
        <position position="68"/>
    </location>
    <ligand>
        <name>Zn(2+)</name>
        <dbReference type="ChEBI" id="CHEBI:29105"/>
        <label>1</label>
    </ligand>
</feature>
<dbReference type="SUPFAM" id="SSF64484">
    <property type="entry name" value="beta and beta-prime subunits of DNA dependent RNA-polymerase"/>
    <property type="match status" value="1"/>
</dbReference>
<dbReference type="HAMAP" id="MF_01322">
    <property type="entry name" value="RNApol_bact_RpoC"/>
    <property type="match status" value="1"/>
</dbReference>
<dbReference type="InterPro" id="IPR012754">
    <property type="entry name" value="DNA-dir_RpoC_beta_prime_bact"/>
</dbReference>
<name>A0ABP9FJC1_9SPHI</name>
<dbReference type="Gene3D" id="1.10.150.390">
    <property type="match status" value="1"/>
</dbReference>
<keyword evidence="3 7" id="KW-0548">Nucleotidyltransferase</keyword>
<feature type="binding site" evidence="7">
    <location>
        <position position="84"/>
    </location>
    <ligand>
        <name>Zn(2+)</name>
        <dbReference type="ChEBI" id="CHEBI:29105"/>
        <label>1</label>
    </ligand>
</feature>
<dbReference type="Gene3D" id="2.40.40.20">
    <property type="match status" value="1"/>
</dbReference>
<sequence>MSYKKDNKIKSNFTSITISLASPESILERSSGEVLKPETINYRTYKPERDGLFCERIFGPVKDYECHCGKYKRIRYKGIVCDRCGVEVTEKKVRRERMGHINLVVPVAHIWYFRSLPNKIGYLLGLPTKKLDLIIYYERYVVIQPGIKEGDGIQKMDFLTEEEYLDVLDTLPKENQYLDDKDPQKFVAKMGAEALEELLKRIDLDSLSYNLRHQAANETSQQRKNEALKRLQVVEAFRDAQGRIENNPEWMIVKIVPVIPPELRPLVPLEGGRFATSDLNDLYRRVIIRNNRLKRLIEIKAPEVILRNEKRMLQEAVDSLFDNSRKVNAVKTEGNRALKSLSDILKGKQGRFRQNLLGKRVDYSARSVIVVGPNLKLHECGLPKDMAAELFKPFIIRKMIERGVVKTVKSAKKIVDRKDPLVWDILENVLKGHPVLLNRAPTLHRLGIQAFQPRLVEGKAIQLHPLTCTAFNADFDGDQMAVHVPLGNAAILEAQVLMLASHNILNPANGTPITVPSQDMVLGLYYITKGRKTDEKRVVKGEGLSFYSAEEVIIAYNEKKLDLHAFIKVKANVKERDGSIVNKLIETTVGRVLFNQHVPEEVGYINELLTKKSLRDIIGEVVKTTGMARAAQFLDDIKELGFQMAFRGGLSFNLKDINIPEQKVKLIDQASKEVEEVMNNYNMGFITNNERYNQIIDIWTRINNRLTANVMEILSTDNQGFNSVYMMLDSGARGSKEQIRQLAGMRGLMAKPQKSGSGGEIIENPILSNFKEGLSVLEYFISTHGARKGLADTALKTADAGYLTRRLHDVAQDMIVGEVDCGTLRGIYTTALKDNEDIVEPLYDRILGRTSLHDVTDPLTNELLVSAGQDITEEIAKKIENSPLEGIEIRSVLTCESKRGVCTLCYGRNLASGKRVQKGEAVGVIAAQSIGEPGTQLTLRTFHVGGTASNIAAESQINARFDGIIEFENVRTVEYETEEGAVDVVLGRSGEFRIIEEGSNKVIMTNNIPYGSYLYIKDGSKITKGDRICSWDPYNAVIISEFAGTARFDAVLEGITFREESDEQTGHREKVIIDTRDKTKNPVIQIADNKGEIIKGYNIPVGAHIAVDEGDKLKTGQVIAKIPRSTGKTRDITGGLPRVTELFEARNPSNPAVVTEIDGVVTLGGVKRGNREITIESKDGQVKKYLVPLSKHILVQDNDFIKAGMPLSDGSISPADILAIKGPAAVQEYLVNGIQEVYRLQGVKINDKHFEVIVHQMMQKVSIEDAGDTRFLEKEAVDSWDFMMENDEIFDKKVVVDPGDSTTLKAGQIISLRKLRDENSALKRRDMKLVEVRDAIAATSSPILQGITRASLGTKSFISAASFQETTKVLNEAAIAGKRDSMLGLKENVIVGHLIPSGTGLREYENIRVGSQEEFDRLMASKTEDVEA</sequence>
<dbReference type="PANTHER" id="PTHR19376">
    <property type="entry name" value="DNA-DIRECTED RNA POLYMERASE"/>
    <property type="match status" value="1"/>
</dbReference>
<dbReference type="GO" id="GO:0000428">
    <property type="term" value="C:DNA-directed RNA polymerase complex"/>
    <property type="evidence" value="ECO:0007669"/>
    <property type="project" value="UniProtKB-KW"/>
</dbReference>
<comment type="cofactor">
    <cofactor evidence="7">
        <name>Zn(2+)</name>
        <dbReference type="ChEBI" id="CHEBI:29105"/>
    </cofactor>
    <text evidence="7">Binds 2 Zn(2+) ions per subunit.</text>
</comment>
<dbReference type="Pfam" id="PF04983">
    <property type="entry name" value="RNA_pol_Rpb1_3"/>
    <property type="match status" value="1"/>
</dbReference>
<dbReference type="EC" id="2.7.7.6" evidence="7"/>
<feature type="binding site" evidence="7">
    <location>
        <position position="474"/>
    </location>
    <ligand>
        <name>Mg(2+)</name>
        <dbReference type="ChEBI" id="CHEBI:18420"/>
    </ligand>
</feature>
<dbReference type="InterPro" id="IPR000722">
    <property type="entry name" value="RNA_pol_asu"/>
</dbReference>
<dbReference type="Gene3D" id="1.10.40.90">
    <property type="match status" value="1"/>
</dbReference>
<feature type="binding site" evidence="7">
    <location>
        <position position="478"/>
    </location>
    <ligand>
        <name>Mg(2+)</name>
        <dbReference type="ChEBI" id="CHEBI:18420"/>
    </ligand>
</feature>
<dbReference type="RefSeq" id="WP_345329015.1">
    <property type="nucleotide sequence ID" value="NZ_BAABJI010000001.1"/>
</dbReference>
<evidence type="ECO:0000256" key="3">
    <source>
        <dbReference type="ARBA" id="ARBA00022695"/>
    </source>
</evidence>
<dbReference type="Pfam" id="PF04998">
    <property type="entry name" value="RNA_pol_Rpb1_5"/>
    <property type="match status" value="1"/>
</dbReference>
<dbReference type="InterPro" id="IPR007081">
    <property type="entry name" value="RNA_pol_Rpb1_5"/>
</dbReference>
<feature type="binding site" evidence="7">
    <location>
        <position position="895"/>
    </location>
    <ligand>
        <name>Zn(2+)</name>
        <dbReference type="ChEBI" id="CHEBI:29105"/>
        <label>2</label>
    </ligand>
</feature>
<dbReference type="Gene3D" id="1.10.274.100">
    <property type="entry name" value="RNA polymerase Rpb1, domain 3"/>
    <property type="match status" value="2"/>
</dbReference>
<feature type="binding site" evidence="7">
    <location>
        <position position="821"/>
    </location>
    <ligand>
        <name>Zn(2+)</name>
        <dbReference type="ChEBI" id="CHEBI:29105"/>
        <label>2</label>
    </ligand>
</feature>
<dbReference type="InterPro" id="IPR006592">
    <property type="entry name" value="RNA_pol_N"/>
</dbReference>
<dbReference type="InterPro" id="IPR007080">
    <property type="entry name" value="RNA_pol_Rpb1_1"/>
</dbReference>
<dbReference type="Pfam" id="PF05000">
    <property type="entry name" value="RNA_pol_Rpb1_4"/>
    <property type="match status" value="1"/>
</dbReference>
<evidence type="ECO:0000313" key="10">
    <source>
        <dbReference type="EMBL" id="GAA4903410.1"/>
    </source>
</evidence>
<feature type="binding site" evidence="7">
    <location>
        <position position="66"/>
    </location>
    <ligand>
        <name>Zn(2+)</name>
        <dbReference type="ChEBI" id="CHEBI:29105"/>
        <label>1</label>
    </ligand>
</feature>
<evidence type="ECO:0000259" key="9">
    <source>
        <dbReference type="SMART" id="SM00663"/>
    </source>
</evidence>
<dbReference type="SMART" id="SM00663">
    <property type="entry name" value="RPOLA_N"/>
    <property type="match status" value="1"/>
</dbReference>
<dbReference type="Pfam" id="PF04997">
    <property type="entry name" value="RNA_pol_Rpb1_1"/>
    <property type="match status" value="1"/>
</dbReference>
<feature type="binding site" evidence="7">
    <location>
        <position position="902"/>
    </location>
    <ligand>
        <name>Zn(2+)</name>
        <dbReference type="ChEBI" id="CHEBI:29105"/>
        <label>2</label>
    </ligand>
</feature>
<reference evidence="11" key="1">
    <citation type="journal article" date="2019" name="Int. J. Syst. Evol. Microbiol.">
        <title>The Global Catalogue of Microorganisms (GCM) 10K type strain sequencing project: providing services to taxonomists for standard genome sequencing and annotation.</title>
        <authorList>
            <consortium name="The Broad Institute Genomics Platform"/>
            <consortium name="The Broad Institute Genome Sequencing Center for Infectious Disease"/>
            <person name="Wu L."/>
            <person name="Ma J."/>
        </authorList>
    </citation>
    <scope>NUCLEOTIDE SEQUENCE [LARGE SCALE GENOMIC DNA]</scope>
    <source>
        <strain evidence="11">JCM 18283</strain>
    </source>
</reference>
<feature type="domain" description="RNA polymerase N-terminal" evidence="9">
    <location>
        <begin position="249"/>
        <end position="528"/>
    </location>
</feature>
<protein>
    <recommendedName>
        <fullName evidence="7">DNA-directed RNA polymerase subunit beta'</fullName>
        <shortName evidence="7">RNAP subunit beta'</shortName>
        <ecNumber evidence="7">2.7.7.6</ecNumber>
    </recommendedName>
    <alternativeName>
        <fullName evidence="7">RNA polymerase subunit beta'</fullName>
    </alternativeName>
    <alternativeName>
        <fullName evidence="7">Transcriptase subunit beta'</fullName>
    </alternativeName>
</protein>
<evidence type="ECO:0000256" key="6">
    <source>
        <dbReference type="ARBA" id="ARBA00048552"/>
    </source>
</evidence>
<feature type="binding site" evidence="7">
    <location>
        <position position="476"/>
    </location>
    <ligand>
        <name>Mg(2+)</name>
        <dbReference type="ChEBI" id="CHEBI:18420"/>
    </ligand>
</feature>
<keyword evidence="11" id="KW-1185">Reference proteome</keyword>
<dbReference type="NCBIfam" id="TIGR02386">
    <property type="entry name" value="rpoC_TIGR"/>
    <property type="match status" value="1"/>
</dbReference>
<dbReference type="InterPro" id="IPR007083">
    <property type="entry name" value="RNA_pol_Rpb1_4"/>
</dbReference>
<evidence type="ECO:0000256" key="5">
    <source>
        <dbReference type="ARBA" id="ARBA00023163"/>
    </source>
</evidence>
<dbReference type="CDD" id="cd01609">
    <property type="entry name" value="RNAP_beta'_N"/>
    <property type="match status" value="1"/>
</dbReference>
<dbReference type="CDD" id="cd02655">
    <property type="entry name" value="RNAP_beta'_C"/>
    <property type="match status" value="1"/>
</dbReference>
<dbReference type="InterPro" id="IPR042102">
    <property type="entry name" value="RNA_pol_Rpb1_3_sf"/>
</dbReference>
<feature type="binding site" evidence="7">
    <location>
        <position position="81"/>
    </location>
    <ligand>
        <name>Zn(2+)</name>
        <dbReference type="ChEBI" id="CHEBI:29105"/>
        <label>1</label>
    </ligand>
</feature>
<evidence type="ECO:0000256" key="2">
    <source>
        <dbReference type="ARBA" id="ARBA00022679"/>
    </source>
</evidence>
<dbReference type="PANTHER" id="PTHR19376:SF54">
    <property type="entry name" value="DNA-DIRECTED RNA POLYMERASE SUBUNIT BETA"/>
    <property type="match status" value="1"/>
</dbReference>
<comment type="caution">
    <text evidence="10">The sequence shown here is derived from an EMBL/GenBank/DDBJ whole genome shotgun (WGS) entry which is preliminary data.</text>
</comment>
<proteinExistence type="inferred from homology"/>
<comment type="cofactor">
    <cofactor evidence="7">
        <name>Mg(2+)</name>
        <dbReference type="ChEBI" id="CHEBI:18420"/>
    </cofactor>
    <text evidence="7">Binds 1 Mg(2+) ion per subunit.</text>
</comment>
<comment type="subunit">
    <text evidence="7">The RNAP catalytic core consists of 2 alpha, 1 beta, 1 beta' and 1 omega subunit. When a sigma factor is associated with the core the holoenzyme is formed, which can initiate transcription.</text>
</comment>
<dbReference type="InterPro" id="IPR007066">
    <property type="entry name" value="RNA_pol_Rpb1_3"/>
</dbReference>
<evidence type="ECO:0000256" key="1">
    <source>
        <dbReference type="ARBA" id="ARBA00022478"/>
    </source>
</evidence>
<keyword evidence="5 7" id="KW-0804">Transcription</keyword>
<keyword evidence="7" id="KW-0460">Magnesium</keyword>
<keyword evidence="1 7" id="KW-0240">DNA-directed RNA polymerase</keyword>
<dbReference type="InterPro" id="IPR038120">
    <property type="entry name" value="Rpb1_funnel_sf"/>
</dbReference>
<organism evidence="10 11">
    <name type="scientific">Mucilaginibacter defluvii</name>
    <dbReference type="NCBI Taxonomy" id="1196019"/>
    <lineage>
        <taxon>Bacteria</taxon>
        <taxon>Pseudomonadati</taxon>
        <taxon>Bacteroidota</taxon>
        <taxon>Sphingobacteriia</taxon>
        <taxon>Sphingobacteriales</taxon>
        <taxon>Sphingobacteriaceae</taxon>
        <taxon>Mucilaginibacter</taxon>
    </lineage>
</organism>
<keyword evidence="2 7" id="KW-0808">Transferase</keyword>
<keyword evidence="4 7" id="KW-0479">Metal-binding</keyword>
<evidence type="ECO:0000256" key="4">
    <source>
        <dbReference type="ARBA" id="ARBA00022723"/>
    </source>
</evidence>
<dbReference type="InterPro" id="IPR045867">
    <property type="entry name" value="DNA-dir_RpoC_beta_prime"/>
</dbReference>
<dbReference type="Pfam" id="PF00623">
    <property type="entry name" value="RNA_pol_Rpb1_2"/>
    <property type="match status" value="1"/>
</dbReference>
<comment type="catalytic activity">
    <reaction evidence="6 7 8">
        <text>RNA(n) + a ribonucleoside 5'-triphosphate = RNA(n+1) + diphosphate</text>
        <dbReference type="Rhea" id="RHEA:21248"/>
        <dbReference type="Rhea" id="RHEA-COMP:14527"/>
        <dbReference type="Rhea" id="RHEA-COMP:17342"/>
        <dbReference type="ChEBI" id="CHEBI:33019"/>
        <dbReference type="ChEBI" id="CHEBI:61557"/>
        <dbReference type="ChEBI" id="CHEBI:140395"/>
        <dbReference type="EC" id="2.7.7.6"/>
    </reaction>
</comment>
<dbReference type="Gene3D" id="2.40.50.100">
    <property type="match status" value="3"/>
</dbReference>
<comment type="function">
    <text evidence="7 8">DNA-dependent RNA polymerase catalyzes the transcription of DNA into RNA using the four ribonucleoside triphosphates as substrates.</text>
</comment>
<dbReference type="Gene3D" id="1.10.132.30">
    <property type="match status" value="1"/>
</dbReference>
<evidence type="ECO:0000256" key="8">
    <source>
        <dbReference type="RuleBase" id="RU004279"/>
    </source>
</evidence>
<gene>
    <name evidence="7 10" type="primary">rpoC</name>
    <name evidence="10" type="ORF">GCM10023313_02430</name>
</gene>
<accession>A0ABP9FJC1</accession>
<feature type="binding site" evidence="7">
    <location>
        <position position="905"/>
    </location>
    <ligand>
        <name>Zn(2+)</name>
        <dbReference type="ChEBI" id="CHEBI:29105"/>
        <label>2</label>
    </ligand>
</feature>
<evidence type="ECO:0000313" key="11">
    <source>
        <dbReference type="Proteomes" id="UP001501436"/>
    </source>
</evidence>